<organism evidence="1 2">
    <name type="scientific">Paractinoplanes deccanensis</name>
    <dbReference type="NCBI Taxonomy" id="113561"/>
    <lineage>
        <taxon>Bacteria</taxon>
        <taxon>Bacillati</taxon>
        <taxon>Actinomycetota</taxon>
        <taxon>Actinomycetes</taxon>
        <taxon>Micromonosporales</taxon>
        <taxon>Micromonosporaceae</taxon>
        <taxon>Paractinoplanes</taxon>
    </lineage>
</organism>
<accession>A0ABQ3YKK5</accession>
<comment type="caution">
    <text evidence="1">The sequence shown here is derived from an EMBL/GenBank/DDBJ whole genome shotgun (WGS) entry which is preliminary data.</text>
</comment>
<proteinExistence type="predicted"/>
<dbReference type="EMBL" id="BOMI01000194">
    <property type="protein sequence ID" value="GID80541.1"/>
    <property type="molecule type" value="Genomic_DNA"/>
</dbReference>
<keyword evidence="2" id="KW-1185">Reference proteome</keyword>
<evidence type="ECO:0000313" key="1">
    <source>
        <dbReference type="EMBL" id="GID80541.1"/>
    </source>
</evidence>
<sequence>MAKDHDEQFTPDRNWRVQISAWKTSALVWHEVGGSILVDKWTAGKWLKTPEATIHLQVYLVGLTPDRVFLVHEHTADRAGYRDWREKSWGLVITFGVVDFGQPIGPGASLPVGGINLPSSRESVRGVRARGDVVIPGYSRIVFPEVCSGDFCK</sequence>
<dbReference type="Proteomes" id="UP000609879">
    <property type="component" value="Unassembled WGS sequence"/>
</dbReference>
<gene>
    <name evidence="1" type="ORF">Ade02nite_91820</name>
</gene>
<evidence type="ECO:0000313" key="2">
    <source>
        <dbReference type="Proteomes" id="UP000609879"/>
    </source>
</evidence>
<protein>
    <submittedName>
        <fullName evidence="1">Uncharacterized protein</fullName>
    </submittedName>
</protein>
<reference evidence="1 2" key="1">
    <citation type="submission" date="2021-01" db="EMBL/GenBank/DDBJ databases">
        <title>Whole genome shotgun sequence of Actinoplanes deccanensis NBRC 13994.</title>
        <authorList>
            <person name="Komaki H."/>
            <person name="Tamura T."/>
        </authorList>
    </citation>
    <scope>NUCLEOTIDE SEQUENCE [LARGE SCALE GENOMIC DNA]</scope>
    <source>
        <strain evidence="1 2">NBRC 13994</strain>
    </source>
</reference>
<name>A0ABQ3YKK5_9ACTN</name>